<name>A0AAW8RAY9_CARDV</name>
<dbReference type="InterPro" id="IPR038594">
    <property type="entry name" value="SepF-like_sf"/>
</dbReference>
<evidence type="ECO:0000256" key="1">
    <source>
        <dbReference type="ARBA" id="ARBA00022618"/>
    </source>
</evidence>
<dbReference type="GO" id="GO:0005737">
    <property type="term" value="C:cytoplasm"/>
    <property type="evidence" value="ECO:0007669"/>
    <property type="project" value="UniProtKB-SubCell"/>
</dbReference>
<dbReference type="Pfam" id="PF04472">
    <property type="entry name" value="SepF"/>
    <property type="match status" value="1"/>
</dbReference>
<dbReference type="EMBL" id="JALRMR010000006">
    <property type="protein sequence ID" value="MDT1974035.1"/>
    <property type="molecule type" value="Genomic_DNA"/>
</dbReference>
<reference evidence="6" key="1">
    <citation type="submission" date="2022-04" db="EMBL/GenBank/DDBJ databases">
        <title>Draft genome sequences of lactic acid bacteria (LAB) strains involved in meat spoilage.</title>
        <authorList>
            <person name="Palevich N."/>
        </authorList>
    </citation>
    <scope>NUCLEOTIDE SEQUENCE</scope>
    <source>
        <strain evidence="6">9-14</strain>
    </source>
</reference>
<dbReference type="PANTHER" id="PTHR35798:SF1">
    <property type="entry name" value="CELL DIVISION PROTEIN SEPF"/>
    <property type="match status" value="1"/>
</dbReference>
<dbReference type="InterPro" id="IPR023052">
    <property type="entry name" value="Cell_div_SepF"/>
</dbReference>
<dbReference type="GeneID" id="89589202"/>
<comment type="caution">
    <text evidence="6">The sequence shown here is derived from an EMBL/GenBank/DDBJ whole genome shotgun (WGS) entry which is preliminary data.</text>
</comment>
<dbReference type="HAMAP" id="MF_01197">
    <property type="entry name" value="SepF"/>
    <property type="match status" value="1"/>
</dbReference>
<dbReference type="GO" id="GO:0043093">
    <property type="term" value="P:FtsZ-dependent cytokinesis"/>
    <property type="evidence" value="ECO:0007669"/>
    <property type="project" value="UniProtKB-UniRule"/>
</dbReference>
<keyword evidence="5" id="KW-0963">Cytoplasm</keyword>
<evidence type="ECO:0000313" key="6">
    <source>
        <dbReference type="EMBL" id="MDT1974035.1"/>
    </source>
</evidence>
<dbReference type="RefSeq" id="WP_034569059.1">
    <property type="nucleotide sequence ID" value="NZ_CBCPJX010000001.1"/>
</dbReference>
<evidence type="ECO:0000256" key="5">
    <source>
        <dbReference type="HAMAP-Rule" id="MF_01197"/>
    </source>
</evidence>
<gene>
    <name evidence="5" type="primary">sepF</name>
    <name evidence="6" type="ORF">MX635_06425</name>
</gene>
<accession>A0AAW8RAY9</accession>
<keyword evidence="3 5" id="KW-0131">Cell cycle</keyword>
<dbReference type="AlphaFoldDB" id="A0AAW8RAY9"/>
<evidence type="ECO:0000313" key="7">
    <source>
        <dbReference type="Proteomes" id="UP001249945"/>
    </source>
</evidence>
<keyword evidence="1 5" id="KW-0132">Cell division</keyword>
<dbReference type="InterPro" id="IPR007561">
    <property type="entry name" value="Cell_div_SepF/SepF-rel"/>
</dbReference>
<evidence type="ECO:0000256" key="3">
    <source>
        <dbReference type="ARBA" id="ARBA00023306"/>
    </source>
</evidence>
<sequence length="165" mass="18825">MGLMGNFSQFFGLNDEEEDYEYEEYDQKTEKAAAPIQAQEKAYTEPKSKASFNTRNVNAVKTSNKVVPLNQQAIPSQSKIVVFEPRVYSEVQEVADLLMANESVILNFNRIEEDQAKRIVDFLTGTIYAISGDIQRIGDEIFLCTPPNVEIDGMLTEMMRDKEFY</sequence>
<comment type="subunit">
    <text evidence="5">Homodimer. Interacts with FtsZ.</text>
</comment>
<dbReference type="GO" id="GO:0000917">
    <property type="term" value="P:division septum assembly"/>
    <property type="evidence" value="ECO:0007669"/>
    <property type="project" value="UniProtKB-KW"/>
</dbReference>
<evidence type="ECO:0000256" key="2">
    <source>
        <dbReference type="ARBA" id="ARBA00023210"/>
    </source>
</evidence>
<evidence type="ECO:0000256" key="4">
    <source>
        <dbReference type="ARBA" id="ARBA00044936"/>
    </source>
</evidence>
<organism evidence="6 7">
    <name type="scientific">Carnobacterium divergens</name>
    <name type="common">Lactobacillus divergens</name>
    <dbReference type="NCBI Taxonomy" id="2748"/>
    <lineage>
        <taxon>Bacteria</taxon>
        <taxon>Bacillati</taxon>
        <taxon>Bacillota</taxon>
        <taxon>Bacilli</taxon>
        <taxon>Lactobacillales</taxon>
        <taxon>Carnobacteriaceae</taxon>
        <taxon>Carnobacterium</taxon>
    </lineage>
</organism>
<dbReference type="PANTHER" id="PTHR35798">
    <property type="entry name" value="CELL DIVISION PROTEIN SEPF"/>
    <property type="match status" value="1"/>
</dbReference>
<comment type="similarity">
    <text evidence="5">Belongs to the SepF family.</text>
</comment>
<dbReference type="Gene3D" id="3.30.110.150">
    <property type="entry name" value="SepF-like protein"/>
    <property type="match status" value="1"/>
</dbReference>
<protein>
    <recommendedName>
        <fullName evidence="5">Cell division protein SepF</fullName>
    </recommendedName>
</protein>
<comment type="subcellular location">
    <subcellularLocation>
        <location evidence="5">Cytoplasm</location>
    </subcellularLocation>
    <text evidence="5">Localizes to the division site, in a FtsZ-dependent manner.</text>
</comment>
<keyword evidence="2 5" id="KW-0717">Septation</keyword>
<proteinExistence type="inferred from homology"/>
<comment type="function">
    <text evidence="4 5">Cell division protein that is part of the divisome complex and is recruited early to the Z-ring. Probably stimulates Z-ring formation, perhaps through the cross-linking of FtsZ protofilaments. Its function overlaps with FtsA.</text>
</comment>
<dbReference type="Proteomes" id="UP001249945">
    <property type="component" value="Unassembled WGS sequence"/>
</dbReference>